<evidence type="ECO:0000256" key="1">
    <source>
        <dbReference type="SAM" id="SignalP"/>
    </source>
</evidence>
<evidence type="ECO:0000313" key="3">
    <source>
        <dbReference type="Proteomes" id="UP000253987"/>
    </source>
</evidence>
<dbReference type="RefSeq" id="WP_114611533.1">
    <property type="nucleotide sequence ID" value="NZ_QFWX01000001.1"/>
</dbReference>
<proteinExistence type="predicted"/>
<name>A0A2V3ZQ42_9GAMM</name>
<organism evidence="2 3">
    <name type="scientific">Marinobacter vulgaris</name>
    <dbReference type="NCBI Taxonomy" id="1928331"/>
    <lineage>
        <taxon>Bacteria</taxon>
        <taxon>Pseudomonadati</taxon>
        <taxon>Pseudomonadota</taxon>
        <taxon>Gammaproteobacteria</taxon>
        <taxon>Pseudomonadales</taxon>
        <taxon>Marinobacteraceae</taxon>
        <taxon>Marinobacter</taxon>
    </lineage>
</organism>
<comment type="caution">
    <text evidence="2">The sequence shown here is derived from an EMBL/GenBank/DDBJ whole genome shotgun (WGS) entry which is preliminary data.</text>
</comment>
<evidence type="ECO:0008006" key="4">
    <source>
        <dbReference type="Google" id="ProtNLM"/>
    </source>
</evidence>
<protein>
    <recommendedName>
        <fullName evidence="4">Porin</fullName>
    </recommendedName>
</protein>
<accession>A0A2V3ZQ42</accession>
<dbReference type="EMBL" id="QFWX01000001">
    <property type="protein sequence ID" value="PXX93608.1"/>
    <property type="molecule type" value="Genomic_DNA"/>
</dbReference>
<dbReference type="AlphaFoldDB" id="A0A2V3ZQ42"/>
<sequence length="410" mass="42686">MQSNKLRMAIRSTAAIAALGMASQAMALDVPTGDDWDTSIYGYARLNAVYDIDEDVAISTEAGSYDLINTSGSDGATGNFGADASQTRIGLTTTHSSGAKMTVEGDFRGGTLRLRHGFGEYRGVLMGQTWSNFNSFVGNTSTLDFDSLPGLAGLQGRVAQGRYTTGPLSISLEENVASILGAAAVDSVGTPVFDINTGLQATDANGDPVFVGRTTASTQKEPLPTLTARLQDSQGGLSYSAAVLVHQLEVDGGTQDDTAVGVATFVAGKMALTDMITIQGTLTYSDGANSYLYRSGDNFGADSAYVVNGELETISGYGGSVGAGFNLGGGSSINIGYGIVDVDWDDAADDLGAAEVAGESETNSAVMANYQWTPVENVMMGIEYARLQRDNVDGSDGDANRVMFAAQYNF</sequence>
<reference evidence="2 3" key="2">
    <citation type="submission" date="2018-06" db="EMBL/GenBank/DDBJ databases">
        <title>Marinobactersediminissp. nov, a moderately halophilic bacterium isolated from marine solar saltern.</title>
        <authorList>
            <person name="Zhang Y."/>
        </authorList>
    </citation>
    <scope>NUCLEOTIDE SEQUENCE [LARGE SCALE GENOMIC DNA]</scope>
    <source>
        <strain evidence="2 3">F01</strain>
    </source>
</reference>
<dbReference type="SUPFAM" id="SSF56935">
    <property type="entry name" value="Porins"/>
    <property type="match status" value="1"/>
</dbReference>
<reference evidence="3" key="1">
    <citation type="submission" date="2018-05" db="EMBL/GenBank/DDBJ databases">
        <authorList>
            <person name="Lu D."/>
        </authorList>
    </citation>
    <scope>NUCLEOTIDE SEQUENCE [LARGE SCALE GENOMIC DNA]</scope>
    <source>
        <strain evidence="3">F01</strain>
    </source>
</reference>
<dbReference type="Proteomes" id="UP000253987">
    <property type="component" value="Unassembled WGS sequence"/>
</dbReference>
<keyword evidence="3" id="KW-1185">Reference proteome</keyword>
<dbReference type="OrthoDB" id="190887at2"/>
<gene>
    <name evidence="2" type="ORF">DIT71_02080</name>
</gene>
<evidence type="ECO:0000313" key="2">
    <source>
        <dbReference type="EMBL" id="PXX93608.1"/>
    </source>
</evidence>
<feature type="chain" id="PRO_5016020172" description="Porin" evidence="1">
    <location>
        <begin position="28"/>
        <end position="410"/>
    </location>
</feature>
<feature type="signal peptide" evidence="1">
    <location>
        <begin position="1"/>
        <end position="27"/>
    </location>
</feature>
<keyword evidence="1" id="KW-0732">Signal</keyword>